<dbReference type="OrthoDB" id="9789235at2"/>
<dbReference type="PANTHER" id="PTHR11096">
    <property type="entry name" value="RNA 3' TERMINAL PHOSPHATE CYCLASE"/>
    <property type="match status" value="1"/>
</dbReference>
<evidence type="ECO:0000256" key="3">
    <source>
        <dbReference type="ARBA" id="ARBA00022741"/>
    </source>
</evidence>
<name>C6E4F4_GEOSM</name>
<dbReference type="HAMAP" id="MF_00200">
    <property type="entry name" value="RTC"/>
    <property type="match status" value="1"/>
</dbReference>
<gene>
    <name evidence="5" type="primary">rtcA</name>
    <name evidence="9" type="ordered locus">GM21_1393</name>
</gene>
<feature type="binding site" evidence="5">
    <location>
        <begin position="286"/>
        <end position="290"/>
    </location>
    <ligand>
        <name>ATP</name>
        <dbReference type="ChEBI" id="CHEBI:30616"/>
    </ligand>
</feature>
<dbReference type="SUPFAM" id="SSF55205">
    <property type="entry name" value="EPT/RTPC-like"/>
    <property type="match status" value="1"/>
</dbReference>
<dbReference type="InterPro" id="IPR013792">
    <property type="entry name" value="RNA3'P_cycl/enolpyr_Trfase_a/b"/>
</dbReference>
<keyword evidence="5" id="KW-0963">Cytoplasm</keyword>
<dbReference type="EMBL" id="CP001661">
    <property type="protein sequence ID" value="ACT17452.1"/>
    <property type="molecule type" value="Genomic_DNA"/>
</dbReference>
<protein>
    <recommendedName>
        <fullName evidence="5 6">RNA 3'-terminal phosphate cyclase</fullName>
        <shortName evidence="5">RNA cyclase</shortName>
        <shortName evidence="5">RNA-3'-phosphate cyclase</shortName>
        <ecNumber evidence="5 6">6.5.1.4</ecNumber>
    </recommendedName>
</protein>
<feature type="domain" description="RNA 3'-terminal phosphate cyclase insert" evidence="8">
    <location>
        <begin position="180"/>
        <end position="277"/>
    </location>
</feature>
<dbReference type="STRING" id="443144.GM21_1393"/>
<evidence type="ECO:0000259" key="8">
    <source>
        <dbReference type="Pfam" id="PF05189"/>
    </source>
</evidence>
<dbReference type="InterPro" id="IPR036553">
    <property type="entry name" value="RPTC_insert"/>
</dbReference>
<dbReference type="InterPro" id="IPR013791">
    <property type="entry name" value="RNA3'-term_phos_cycl_insert"/>
</dbReference>
<dbReference type="InterPro" id="IPR017770">
    <property type="entry name" value="RNA3'_term_phos_cyc_type_1"/>
</dbReference>
<evidence type="ECO:0000256" key="5">
    <source>
        <dbReference type="HAMAP-Rule" id="MF_00200"/>
    </source>
</evidence>
<evidence type="ECO:0000256" key="2">
    <source>
        <dbReference type="ARBA" id="ARBA00022598"/>
    </source>
</evidence>
<reference evidence="9" key="1">
    <citation type="submission" date="2009-07" db="EMBL/GenBank/DDBJ databases">
        <title>Complete sequence of Geobacter sp. M21.</title>
        <authorList>
            <consortium name="US DOE Joint Genome Institute"/>
            <person name="Lucas S."/>
            <person name="Copeland A."/>
            <person name="Lapidus A."/>
            <person name="Glavina del Rio T."/>
            <person name="Dalin E."/>
            <person name="Tice H."/>
            <person name="Bruce D."/>
            <person name="Goodwin L."/>
            <person name="Pitluck S."/>
            <person name="Saunders E."/>
            <person name="Brettin T."/>
            <person name="Detter J.C."/>
            <person name="Han C."/>
            <person name="Larimer F."/>
            <person name="Land M."/>
            <person name="Hauser L."/>
            <person name="Kyrpides N."/>
            <person name="Ovchinnikova G."/>
            <person name="Lovley D."/>
        </authorList>
    </citation>
    <scope>NUCLEOTIDE SEQUENCE [LARGE SCALE GENOMIC DNA]</scope>
    <source>
        <strain evidence="9">M21</strain>
    </source>
</reference>
<dbReference type="GO" id="GO:0006396">
    <property type="term" value="P:RNA processing"/>
    <property type="evidence" value="ECO:0007669"/>
    <property type="project" value="UniProtKB-UniRule"/>
</dbReference>
<dbReference type="AlphaFoldDB" id="C6E4F4"/>
<evidence type="ECO:0000256" key="6">
    <source>
        <dbReference type="NCBIfam" id="TIGR03399"/>
    </source>
</evidence>
<evidence type="ECO:0000256" key="1">
    <source>
        <dbReference type="ARBA" id="ARBA00009206"/>
    </source>
</evidence>
<dbReference type="EC" id="6.5.1.4" evidence="5 6"/>
<dbReference type="SUPFAM" id="SSF52913">
    <property type="entry name" value="RNA 3'-terminal phosphate cyclase, RPTC, insert domain"/>
    <property type="match status" value="1"/>
</dbReference>
<dbReference type="PIRSF" id="PIRSF005378">
    <property type="entry name" value="RNA3'_term_phos_cycl_euk"/>
    <property type="match status" value="1"/>
</dbReference>
<evidence type="ECO:0000313" key="9">
    <source>
        <dbReference type="EMBL" id="ACT17452.1"/>
    </source>
</evidence>
<accession>C6E4F4</accession>
<comment type="subcellular location">
    <subcellularLocation>
        <location evidence="5">Cytoplasm</location>
    </subcellularLocation>
</comment>
<evidence type="ECO:0000256" key="4">
    <source>
        <dbReference type="ARBA" id="ARBA00024481"/>
    </source>
</evidence>
<dbReference type="Gene3D" id="3.65.10.20">
    <property type="entry name" value="RNA 3'-terminal phosphate cyclase domain"/>
    <property type="match status" value="1"/>
</dbReference>
<dbReference type="KEGG" id="gem:GM21_1393"/>
<sequence length="350" mass="37343">MIEIDGSVGEGGGQVLRSALSLSCLTGQGFRIHNIRKNRSKPGLMRQHLMAVQAAARIASAELAGDRVGSAEVSFVPRALRGGDYSFDIGTAGSASLVLQTVIPPLLGADRKSSVTVTGGTHVPFSPCWNYLSEIFWPAVSRLGVRGDLDLEAYGFYPKGGGRIRCRLQPLAVPSPLSLTERGHLLRITGFSAVGNLPLSIAQRQRSSALALLREELGDEVPIDLEAREVRVYGEGTYIFIKAHYELAEAGFTSLGARGKPAELVGEEAARELLEHHATGMPVDPHLADQLVLYLARAQDGSLFATSRITSHLETNLLVAGYFLDLETELGAAEGAPGEVRIVPVGKRAG</sequence>
<dbReference type="GO" id="GO:0005737">
    <property type="term" value="C:cytoplasm"/>
    <property type="evidence" value="ECO:0007669"/>
    <property type="project" value="UniProtKB-SubCell"/>
</dbReference>
<keyword evidence="3 5" id="KW-0547">Nucleotide-binding</keyword>
<dbReference type="InterPro" id="IPR023797">
    <property type="entry name" value="RNA3'_phos_cyclase_dom"/>
</dbReference>
<evidence type="ECO:0000259" key="7">
    <source>
        <dbReference type="Pfam" id="PF01137"/>
    </source>
</evidence>
<dbReference type="InterPro" id="IPR037136">
    <property type="entry name" value="RNA3'_phos_cyclase_dom_sf"/>
</dbReference>
<dbReference type="Gene3D" id="3.30.360.20">
    <property type="entry name" value="RNA 3'-terminal phosphate cyclase, insert domain"/>
    <property type="match status" value="1"/>
</dbReference>
<comment type="function">
    <text evidence="5">Catalyzes the conversion of 3'-phosphate to a 2',3'-cyclic phosphodiester at the end of RNA. The mechanism of action of the enzyme occurs in 3 steps: (A) adenylation of the enzyme by ATP; (B) transfer of adenylate to an RNA-N3'P to produce RNA-N3'PP5'A; (C) and attack of the adjacent 2'-hydroxyl on the 3'-phosphorus in the diester linkage to produce the cyclic end product. The biological role of this enzyme is unknown but it is likely to function in some aspects of cellular RNA processing.</text>
</comment>
<dbReference type="GO" id="GO:0005524">
    <property type="term" value="F:ATP binding"/>
    <property type="evidence" value="ECO:0007669"/>
    <property type="project" value="UniProtKB-KW"/>
</dbReference>
<dbReference type="eggNOG" id="COG0430">
    <property type="taxonomic scope" value="Bacteria"/>
</dbReference>
<dbReference type="Pfam" id="PF01137">
    <property type="entry name" value="RTC"/>
    <property type="match status" value="1"/>
</dbReference>
<comment type="catalytic activity">
    <reaction evidence="4 5">
        <text>a 3'-end 3'-phospho-ribonucleotide-RNA + ATP = a 3'-end 2',3'-cyclophospho-ribonucleotide-RNA + AMP + diphosphate</text>
        <dbReference type="Rhea" id="RHEA:23976"/>
        <dbReference type="Rhea" id="RHEA-COMP:10463"/>
        <dbReference type="Rhea" id="RHEA-COMP:10464"/>
        <dbReference type="ChEBI" id="CHEBI:30616"/>
        <dbReference type="ChEBI" id="CHEBI:33019"/>
        <dbReference type="ChEBI" id="CHEBI:83062"/>
        <dbReference type="ChEBI" id="CHEBI:83064"/>
        <dbReference type="ChEBI" id="CHEBI:456215"/>
        <dbReference type="EC" id="6.5.1.4"/>
    </reaction>
</comment>
<dbReference type="HOGENOM" id="CLU_027882_0_0_7"/>
<keyword evidence="5" id="KW-0067">ATP-binding</keyword>
<dbReference type="InterPro" id="IPR000228">
    <property type="entry name" value="RNA3'_term_phos_cyc"/>
</dbReference>
<feature type="active site" description="Tele-AMP-histidine intermediate" evidence="5">
    <location>
        <position position="312"/>
    </location>
</feature>
<feature type="binding site" evidence="5">
    <location>
        <position position="100"/>
    </location>
    <ligand>
        <name>ATP</name>
        <dbReference type="ChEBI" id="CHEBI:30616"/>
    </ligand>
</feature>
<comment type="similarity">
    <text evidence="1 5">Belongs to the RNA 3'-terminal cyclase family. Type 1 subfamily.</text>
</comment>
<proteinExistence type="inferred from homology"/>
<organism evidence="9">
    <name type="scientific">Geobacter sp. (strain M21)</name>
    <dbReference type="NCBI Taxonomy" id="443144"/>
    <lineage>
        <taxon>Bacteria</taxon>
        <taxon>Pseudomonadati</taxon>
        <taxon>Thermodesulfobacteriota</taxon>
        <taxon>Desulfuromonadia</taxon>
        <taxon>Geobacterales</taxon>
        <taxon>Geobacteraceae</taxon>
        <taxon>Geobacter</taxon>
    </lineage>
</organism>
<dbReference type="NCBIfam" id="NF003246">
    <property type="entry name" value="PRK04204.1-2"/>
    <property type="match status" value="1"/>
</dbReference>
<dbReference type="NCBIfam" id="TIGR03399">
    <property type="entry name" value="RNA_3prim_cycl"/>
    <property type="match status" value="1"/>
</dbReference>
<dbReference type="PANTHER" id="PTHR11096:SF0">
    <property type="entry name" value="RNA 3'-TERMINAL PHOSPHATE CYCLASE"/>
    <property type="match status" value="1"/>
</dbReference>
<keyword evidence="2 5" id="KW-0436">Ligase</keyword>
<dbReference type="GO" id="GO:0003963">
    <property type="term" value="F:RNA-3'-phosphate cyclase activity"/>
    <property type="evidence" value="ECO:0007669"/>
    <property type="project" value="UniProtKB-UniRule"/>
</dbReference>
<feature type="domain" description="RNA 3'-terminal phosphate cyclase" evidence="7">
    <location>
        <begin position="9"/>
        <end position="329"/>
    </location>
</feature>
<dbReference type="Pfam" id="PF05189">
    <property type="entry name" value="RTC_insert"/>
    <property type="match status" value="1"/>
</dbReference>